<keyword evidence="1" id="KW-0808">Transferase</keyword>
<evidence type="ECO:0000313" key="3">
    <source>
        <dbReference type="EMBL" id="GAA1783701.1"/>
    </source>
</evidence>
<dbReference type="GO" id="GO:0032259">
    <property type="term" value="P:methylation"/>
    <property type="evidence" value="ECO:0007669"/>
    <property type="project" value="UniProtKB-KW"/>
</dbReference>
<accession>A0ABN2LC95</accession>
<dbReference type="Gene3D" id="3.40.50.150">
    <property type="entry name" value="Vaccinia Virus protein VP39"/>
    <property type="match status" value="1"/>
</dbReference>
<organism evidence="3 4">
    <name type="scientific">Luedemannella flava</name>
    <dbReference type="NCBI Taxonomy" id="349316"/>
    <lineage>
        <taxon>Bacteria</taxon>
        <taxon>Bacillati</taxon>
        <taxon>Actinomycetota</taxon>
        <taxon>Actinomycetes</taxon>
        <taxon>Micromonosporales</taxon>
        <taxon>Micromonosporaceae</taxon>
        <taxon>Luedemannella</taxon>
    </lineage>
</organism>
<name>A0ABN2LC95_9ACTN</name>
<reference evidence="3 4" key="1">
    <citation type="journal article" date="2019" name="Int. J. Syst. Evol. Microbiol.">
        <title>The Global Catalogue of Microorganisms (GCM) 10K type strain sequencing project: providing services to taxonomists for standard genome sequencing and annotation.</title>
        <authorList>
            <consortium name="The Broad Institute Genomics Platform"/>
            <consortium name="The Broad Institute Genome Sequencing Center for Infectious Disease"/>
            <person name="Wu L."/>
            <person name="Ma J."/>
        </authorList>
    </citation>
    <scope>NUCLEOTIDE SEQUENCE [LARGE SCALE GENOMIC DNA]</scope>
    <source>
        <strain evidence="3 4">JCM 13250</strain>
    </source>
</reference>
<protein>
    <submittedName>
        <fullName evidence="3">Class I SAM-dependent methyltransferase</fullName>
    </submittedName>
</protein>
<dbReference type="PANTHER" id="PTHR43861">
    <property type="entry name" value="TRANS-ACONITATE 2-METHYLTRANSFERASE-RELATED"/>
    <property type="match status" value="1"/>
</dbReference>
<keyword evidence="4" id="KW-1185">Reference proteome</keyword>
<dbReference type="Proteomes" id="UP001500218">
    <property type="component" value="Unassembled WGS sequence"/>
</dbReference>
<gene>
    <name evidence="3" type="ORF">GCM10009682_02230</name>
</gene>
<proteinExistence type="predicted"/>
<dbReference type="Pfam" id="PF13649">
    <property type="entry name" value="Methyltransf_25"/>
    <property type="match status" value="1"/>
</dbReference>
<keyword evidence="3" id="KW-0489">Methyltransferase</keyword>
<dbReference type="InterPro" id="IPR029063">
    <property type="entry name" value="SAM-dependent_MTases_sf"/>
</dbReference>
<dbReference type="SUPFAM" id="SSF53335">
    <property type="entry name" value="S-adenosyl-L-methionine-dependent methyltransferases"/>
    <property type="match status" value="1"/>
</dbReference>
<dbReference type="CDD" id="cd02440">
    <property type="entry name" value="AdoMet_MTases"/>
    <property type="match status" value="1"/>
</dbReference>
<feature type="domain" description="Methyltransferase" evidence="2">
    <location>
        <begin position="52"/>
        <end position="147"/>
    </location>
</feature>
<dbReference type="GO" id="GO:0008168">
    <property type="term" value="F:methyltransferase activity"/>
    <property type="evidence" value="ECO:0007669"/>
    <property type="project" value="UniProtKB-KW"/>
</dbReference>
<dbReference type="RefSeq" id="WP_344125217.1">
    <property type="nucleotide sequence ID" value="NZ_BAAALT010000003.1"/>
</dbReference>
<dbReference type="InterPro" id="IPR041698">
    <property type="entry name" value="Methyltransf_25"/>
</dbReference>
<sequence length="205" mass="22569">MPEPSLWQELTTRDPGHAPAYIERFRTYERTGVDLGGEARLVDALAPRRARILDAGCGTGRVGARLHRLGHRVVGVDSDAQLLHAARADYPGPCWVQGDLAELDIVPEATDEPFDVVVAAGNVMAFLAPSSRRRVLGQLRRRLVADGRMIAGFDLDRGYLRSEFEEDARSSGLVVEHAFCTWDLRPTRADSTYVVYVLTPGVTAE</sequence>
<evidence type="ECO:0000313" key="4">
    <source>
        <dbReference type="Proteomes" id="UP001500218"/>
    </source>
</evidence>
<evidence type="ECO:0000259" key="2">
    <source>
        <dbReference type="Pfam" id="PF13649"/>
    </source>
</evidence>
<comment type="caution">
    <text evidence="3">The sequence shown here is derived from an EMBL/GenBank/DDBJ whole genome shotgun (WGS) entry which is preliminary data.</text>
</comment>
<dbReference type="EMBL" id="BAAALT010000003">
    <property type="protein sequence ID" value="GAA1783701.1"/>
    <property type="molecule type" value="Genomic_DNA"/>
</dbReference>
<evidence type="ECO:0000256" key="1">
    <source>
        <dbReference type="ARBA" id="ARBA00022679"/>
    </source>
</evidence>